<dbReference type="InterPro" id="IPR013087">
    <property type="entry name" value="Znf_C2H2_type"/>
</dbReference>
<comment type="caution">
    <text evidence="8">The sequence shown here is derived from an EMBL/GenBank/DDBJ whole genome shotgun (WGS) entry which is preliminary data.</text>
</comment>
<dbReference type="Pfam" id="PF12874">
    <property type="entry name" value="zf-met"/>
    <property type="match status" value="2"/>
</dbReference>
<dbReference type="PROSITE" id="PS00028">
    <property type="entry name" value="ZINC_FINGER_C2H2_1"/>
    <property type="match status" value="6"/>
</dbReference>
<evidence type="ECO:0000256" key="6">
    <source>
        <dbReference type="SAM" id="MobiDB-lite"/>
    </source>
</evidence>
<evidence type="ECO:0000256" key="1">
    <source>
        <dbReference type="ARBA" id="ARBA00022723"/>
    </source>
</evidence>
<protein>
    <recommendedName>
        <fullName evidence="7">C2H2-type domain-containing protein</fullName>
    </recommendedName>
</protein>
<organism evidence="8 9">
    <name type="scientific">Acanthoscelides obtectus</name>
    <name type="common">Bean weevil</name>
    <name type="synonym">Bruchus obtectus</name>
    <dbReference type="NCBI Taxonomy" id="200917"/>
    <lineage>
        <taxon>Eukaryota</taxon>
        <taxon>Metazoa</taxon>
        <taxon>Ecdysozoa</taxon>
        <taxon>Arthropoda</taxon>
        <taxon>Hexapoda</taxon>
        <taxon>Insecta</taxon>
        <taxon>Pterygota</taxon>
        <taxon>Neoptera</taxon>
        <taxon>Endopterygota</taxon>
        <taxon>Coleoptera</taxon>
        <taxon>Polyphaga</taxon>
        <taxon>Cucujiformia</taxon>
        <taxon>Chrysomeloidea</taxon>
        <taxon>Chrysomelidae</taxon>
        <taxon>Bruchinae</taxon>
        <taxon>Bruchini</taxon>
        <taxon>Acanthoscelides</taxon>
    </lineage>
</organism>
<feature type="domain" description="C2H2-type" evidence="7">
    <location>
        <begin position="369"/>
        <end position="396"/>
    </location>
</feature>
<reference evidence="8" key="1">
    <citation type="submission" date="2022-03" db="EMBL/GenBank/DDBJ databases">
        <authorList>
            <person name="Sayadi A."/>
        </authorList>
    </citation>
    <scope>NUCLEOTIDE SEQUENCE</scope>
</reference>
<feature type="domain" description="C2H2-type" evidence="7">
    <location>
        <begin position="200"/>
        <end position="228"/>
    </location>
</feature>
<dbReference type="SMART" id="SM00355">
    <property type="entry name" value="ZnF_C2H2"/>
    <property type="match status" value="15"/>
</dbReference>
<feature type="domain" description="C2H2-type" evidence="7">
    <location>
        <begin position="471"/>
        <end position="499"/>
    </location>
</feature>
<keyword evidence="9" id="KW-1185">Reference proteome</keyword>
<dbReference type="Gene3D" id="3.30.160.60">
    <property type="entry name" value="Classic Zinc Finger"/>
    <property type="match status" value="7"/>
</dbReference>
<proteinExistence type="predicted"/>
<gene>
    <name evidence="8" type="ORF">ACAOBT_LOCUS14680</name>
</gene>
<evidence type="ECO:0000256" key="3">
    <source>
        <dbReference type="ARBA" id="ARBA00022771"/>
    </source>
</evidence>
<dbReference type="Pfam" id="PF00096">
    <property type="entry name" value="zf-C2H2"/>
    <property type="match status" value="1"/>
</dbReference>
<feature type="domain" description="C2H2-type" evidence="7">
    <location>
        <begin position="302"/>
        <end position="329"/>
    </location>
</feature>
<dbReference type="PANTHER" id="PTHR24379">
    <property type="entry name" value="KRAB AND ZINC FINGER DOMAIN-CONTAINING"/>
    <property type="match status" value="1"/>
</dbReference>
<dbReference type="EMBL" id="CAKOFQ010006913">
    <property type="protein sequence ID" value="CAH1981799.1"/>
    <property type="molecule type" value="Genomic_DNA"/>
</dbReference>
<dbReference type="Proteomes" id="UP001152888">
    <property type="component" value="Unassembled WGS sequence"/>
</dbReference>
<dbReference type="InterPro" id="IPR036236">
    <property type="entry name" value="Znf_C2H2_sf"/>
</dbReference>
<evidence type="ECO:0000313" key="9">
    <source>
        <dbReference type="Proteomes" id="UP001152888"/>
    </source>
</evidence>
<evidence type="ECO:0000313" key="8">
    <source>
        <dbReference type="EMBL" id="CAH1981799.1"/>
    </source>
</evidence>
<evidence type="ECO:0000256" key="4">
    <source>
        <dbReference type="ARBA" id="ARBA00022833"/>
    </source>
</evidence>
<sequence>MDLKDDTPVIKQEFEKPYENAEIMDTAEIKLEEVEIHYEGLKVEPASEGSMDGANLIPDTLIYVKMENQLADKIKSEKVEEEDFDNLQLTEEFDIKSEDDSMPDTSSNRGEEPFIPEANTNFFFCYNCNHASRSKISLRRHINTGKCTAKTKFDKSQSVMSLNVHVCKCNRVFESKFSLDKHLTTCDKKTTRKKTYTYTFNCDYCSKAYKNKLALDNHIIQNHPKFKSTVKRDVYQCSHCSYKSCIRQKFNDHILRHPAVSSSKKLGTCEHCDASFKQEMSLQDHILKKHPEHSASVTGRIHECPHCTYKTTYKSRVRYHMAVHTNTNATNKISKCKHCTAIFQSNNALKVHIIKNHPELRDLIFNRVYKCSHCKYKTDKENLLDKHMSKHSSKDFDLNRPKNTVCKYCKVSYERESWLNEHILRAHPDCTASVSCEILECLDCEYKTTYKYRFAKHMKQHNYRVSENDPYVCVLCKKTFTRKLTLDEHILQIHPNSESLVNSKIHECSYCDFITTMKARLGDHMLKHPHSNKLGTCEHCNATFTREVALHDHILKKHPDVSTSFSSKIYECRQCSYKTTFRYLFNEHMMVHANGGLSVKPRVLCTHCSSSFRLKASRDDHILKKHPDFSSSITRKILSCSYCPTDCPYTTVMKHYLDRHVSVHHGFKNDVK</sequence>
<feature type="region of interest" description="Disordered" evidence="6">
    <location>
        <begin position="90"/>
        <end position="111"/>
    </location>
</feature>
<accession>A0A9P0KUH3</accession>
<evidence type="ECO:0000259" key="7">
    <source>
        <dbReference type="PROSITE" id="PS50157"/>
    </source>
</evidence>
<keyword evidence="1" id="KW-0479">Metal-binding</keyword>
<dbReference type="PROSITE" id="PS50157">
    <property type="entry name" value="ZINC_FINGER_C2H2_2"/>
    <property type="match status" value="4"/>
</dbReference>
<name>A0A9P0KUH3_ACAOB</name>
<dbReference type="GO" id="GO:0008270">
    <property type="term" value="F:zinc ion binding"/>
    <property type="evidence" value="ECO:0007669"/>
    <property type="project" value="UniProtKB-KW"/>
</dbReference>
<evidence type="ECO:0000256" key="5">
    <source>
        <dbReference type="PROSITE-ProRule" id="PRU00042"/>
    </source>
</evidence>
<keyword evidence="3 5" id="KW-0863">Zinc-finger</keyword>
<dbReference type="PANTHER" id="PTHR24379:SF121">
    <property type="entry name" value="C2H2-TYPE DOMAIN-CONTAINING PROTEIN"/>
    <property type="match status" value="1"/>
</dbReference>
<evidence type="ECO:0000256" key="2">
    <source>
        <dbReference type="ARBA" id="ARBA00022737"/>
    </source>
</evidence>
<dbReference type="AlphaFoldDB" id="A0A9P0KUH3"/>
<dbReference type="OrthoDB" id="6780556at2759"/>
<keyword evidence="4" id="KW-0862">Zinc</keyword>
<keyword evidence="2" id="KW-0677">Repeat</keyword>
<dbReference type="SUPFAM" id="SSF57667">
    <property type="entry name" value="beta-beta-alpha zinc fingers"/>
    <property type="match status" value="3"/>
</dbReference>